<keyword evidence="6 9" id="KW-1133">Transmembrane helix</keyword>
<name>A0A814HE98_9BILA</name>
<comment type="similarity">
    <text evidence="2">Belongs to the COX20 family.</text>
</comment>
<evidence type="ECO:0000256" key="9">
    <source>
        <dbReference type="SAM" id="Phobius"/>
    </source>
</evidence>
<feature type="transmembrane region" description="Helical" evidence="9">
    <location>
        <begin position="39"/>
        <end position="61"/>
    </location>
</feature>
<dbReference type="PANTHER" id="PTHR31586">
    <property type="entry name" value="CYTOCHROME C OXIDASE PROTEIN 20"/>
    <property type="match status" value="1"/>
</dbReference>
<evidence type="ECO:0000256" key="2">
    <source>
        <dbReference type="ARBA" id="ARBA00009575"/>
    </source>
</evidence>
<comment type="caution">
    <text evidence="10">The sequence shown here is derived from an EMBL/GenBank/DDBJ whole genome shotgun (WGS) entry which is preliminary data.</text>
</comment>
<feature type="transmembrane region" description="Helical" evidence="9">
    <location>
        <begin position="67"/>
        <end position="85"/>
    </location>
</feature>
<reference evidence="10" key="1">
    <citation type="submission" date="2021-02" db="EMBL/GenBank/DDBJ databases">
        <authorList>
            <person name="Nowell W R."/>
        </authorList>
    </citation>
    <scope>NUCLEOTIDE SEQUENCE</scope>
    <source>
        <strain evidence="10">Ploen Becks lab</strain>
    </source>
</reference>
<keyword evidence="11" id="KW-1185">Reference proteome</keyword>
<gene>
    <name evidence="10" type="ORF">OXX778_LOCUS16773</name>
</gene>
<dbReference type="PANTHER" id="PTHR31586:SF1">
    <property type="entry name" value="CYTOCHROME C OXIDASE ASSEMBLY PROTEIN COX20, MITOCHONDRIAL"/>
    <property type="match status" value="1"/>
</dbReference>
<comment type="subcellular location">
    <subcellularLocation>
        <location evidence="1">Mitochondrion inner membrane</location>
    </subcellularLocation>
</comment>
<protein>
    <recommendedName>
        <fullName evidence="3">Cytochrome c oxidase assembly protein COX20, mitochondrial</fullName>
    </recommendedName>
</protein>
<keyword evidence="4 9" id="KW-0812">Transmembrane</keyword>
<evidence type="ECO:0000313" key="10">
    <source>
        <dbReference type="EMBL" id="CAF1008486.1"/>
    </source>
</evidence>
<evidence type="ECO:0000256" key="8">
    <source>
        <dbReference type="ARBA" id="ARBA00023136"/>
    </source>
</evidence>
<evidence type="ECO:0000256" key="6">
    <source>
        <dbReference type="ARBA" id="ARBA00022989"/>
    </source>
</evidence>
<dbReference type="Pfam" id="PF12597">
    <property type="entry name" value="Cox20"/>
    <property type="match status" value="1"/>
</dbReference>
<keyword evidence="7" id="KW-0496">Mitochondrion</keyword>
<dbReference type="Proteomes" id="UP000663879">
    <property type="component" value="Unassembled WGS sequence"/>
</dbReference>
<dbReference type="PRINTS" id="PR02049">
    <property type="entry name" value="PROTEINF36A"/>
</dbReference>
<keyword evidence="5" id="KW-0999">Mitochondrion inner membrane</keyword>
<evidence type="ECO:0000313" key="11">
    <source>
        <dbReference type="Proteomes" id="UP000663879"/>
    </source>
</evidence>
<dbReference type="GO" id="GO:0033617">
    <property type="term" value="P:mitochondrial respiratory chain complex IV assembly"/>
    <property type="evidence" value="ECO:0007669"/>
    <property type="project" value="InterPro"/>
</dbReference>
<evidence type="ECO:0000256" key="1">
    <source>
        <dbReference type="ARBA" id="ARBA00004273"/>
    </source>
</evidence>
<dbReference type="OrthoDB" id="14603at2759"/>
<evidence type="ECO:0000256" key="5">
    <source>
        <dbReference type="ARBA" id="ARBA00022792"/>
    </source>
</evidence>
<evidence type="ECO:0000256" key="7">
    <source>
        <dbReference type="ARBA" id="ARBA00023128"/>
    </source>
</evidence>
<dbReference type="InterPro" id="IPR022533">
    <property type="entry name" value="Cox20"/>
</dbReference>
<keyword evidence="8 9" id="KW-0472">Membrane</keyword>
<evidence type="ECO:0000256" key="4">
    <source>
        <dbReference type="ARBA" id="ARBA00022692"/>
    </source>
</evidence>
<sequence>MSNDTPNKEEVERRLKEAQERFDQNLNEFKRKKVVEIPCFRSTFLTSIPAGMILGLFSYLVTSRVKLASNVAMGSYLLISAGYFANCRYEFNKKIAQNKELGDIMNLIIKYRGTELEAQFQQKYKEKLEEIDSKSKYV</sequence>
<accession>A0A814HE98</accession>
<evidence type="ECO:0000256" key="3">
    <source>
        <dbReference type="ARBA" id="ARBA00017689"/>
    </source>
</evidence>
<dbReference type="GO" id="GO:0005743">
    <property type="term" value="C:mitochondrial inner membrane"/>
    <property type="evidence" value="ECO:0007669"/>
    <property type="project" value="UniProtKB-SubCell"/>
</dbReference>
<proteinExistence type="inferred from homology"/>
<organism evidence="10 11">
    <name type="scientific">Brachionus calyciflorus</name>
    <dbReference type="NCBI Taxonomy" id="104777"/>
    <lineage>
        <taxon>Eukaryota</taxon>
        <taxon>Metazoa</taxon>
        <taxon>Spiralia</taxon>
        <taxon>Gnathifera</taxon>
        <taxon>Rotifera</taxon>
        <taxon>Eurotatoria</taxon>
        <taxon>Monogononta</taxon>
        <taxon>Pseudotrocha</taxon>
        <taxon>Ploima</taxon>
        <taxon>Brachionidae</taxon>
        <taxon>Brachionus</taxon>
    </lineage>
</organism>
<dbReference type="EMBL" id="CAJNOC010004071">
    <property type="protein sequence ID" value="CAF1008486.1"/>
    <property type="molecule type" value="Genomic_DNA"/>
</dbReference>
<dbReference type="AlphaFoldDB" id="A0A814HE98"/>